<name>A0A645DT80_9ZZZZ</name>
<evidence type="ECO:0000313" key="1">
    <source>
        <dbReference type="EMBL" id="MPM91793.1"/>
    </source>
</evidence>
<dbReference type="AlphaFoldDB" id="A0A645DT80"/>
<protein>
    <submittedName>
        <fullName evidence="1">Uncharacterized protein</fullName>
    </submittedName>
</protein>
<gene>
    <name evidence="1" type="ORF">SDC9_138927</name>
</gene>
<dbReference type="EMBL" id="VSSQ01038805">
    <property type="protein sequence ID" value="MPM91793.1"/>
    <property type="molecule type" value="Genomic_DNA"/>
</dbReference>
<accession>A0A645DT80</accession>
<proteinExistence type="predicted"/>
<organism evidence="1">
    <name type="scientific">bioreactor metagenome</name>
    <dbReference type="NCBI Taxonomy" id="1076179"/>
    <lineage>
        <taxon>unclassified sequences</taxon>
        <taxon>metagenomes</taxon>
        <taxon>ecological metagenomes</taxon>
    </lineage>
</organism>
<reference evidence="1" key="1">
    <citation type="submission" date="2019-08" db="EMBL/GenBank/DDBJ databases">
        <authorList>
            <person name="Kucharzyk K."/>
            <person name="Murdoch R.W."/>
            <person name="Higgins S."/>
            <person name="Loffler F."/>
        </authorList>
    </citation>
    <scope>NUCLEOTIDE SEQUENCE</scope>
</reference>
<comment type="caution">
    <text evidence="1">The sequence shown here is derived from an EMBL/GenBank/DDBJ whole genome shotgun (WGS) entry which is preliminary data.</text>
</comment>
<sequence>MPAVAIHGVRGQLALQLILRRRAADRRRLARVEHQIHLSRPRLAQGACGQQPAVADALVVEYADLDVARQGQVLQAVVADDHVHLGVLHEQRLGRFGTLAGDEHRHARGACDQQRFIAHVLCRAFLGDGAAALGLAPVATRDHGRVRSPRLQMPHDGHRHWCLARASGDYVADGDHRHGHARAG</sequence>